<protein>
    <submittedName>
        <fullName evidence="1">Uncharacterized protein</fullName>
    </submittedName>
</protein>
<dbReference type="AlphaFoldDB" id="A0A6J4N6I7"/>
<organism evidence="1">
    <name type="scientific">uncultured Microcoleus sp</name>
    <dbReference type="NCBI Taxonomy" id="259945"/>
    <lineage>
        <taxon>Bacteria</taxon>
        <taxon>Bacillati</taxon>
        <taxon>Cyanobacteriota</taxon>
        <taxon>Cyanophyceae</taxon>
        <taxon>Oscillatoriophycideae</taxon>
        <taxon>Oscillatoriales</taxon>
        <taxon>Microcoleaceae</taxon>
        <taxon>Microcoleus</taxon>
        <taxon>environmental samples</taxon>
    </lineage>
</organism>
<sequence>MAPYFNETYLEYKKVALFRQQDRILASVVPVVPSAIAQRQ</sequence>
<proteinExistence type="predicted"/>
<accession>A0A6J4N6I7</accession>
<name>A0A6J4N6I7_9CYAN</name>
<evidence type="ECO:0000313" key="1">
    <source>
        <dbReference type="EMBL" id="CAA9376235.1"/>
    </source>
</evidence>
<dbReference type="EMBL" id="CADCTZ010001037">
    <property type="protein sequence ID" value="CAA9376235.1"/>
    <property type="molecule type" value="Genomic_DNA"/>
</dbReference>
<gene>
    <name evidence="1" type="ORF">AVDCRST_MAG84-4742</name>
</gene>
<reference evidence="1" key="1">
    <citation type="submission" date="2020-02" db="EMBL/GenBank/DDBJ databases">
        <authorList>
            <person name="Meier V. D."/>
        </authorList>
    </citation>
    <scope>NUCLEOTIDE SEQUENCE</scope>
    <source>
        <strain evidence="1">AVDCRST_MAG84</strain>
    </source>
</reference>